<reference evidence="2 3" key="1">
    <citation type="journal article" date="2013" name="Nat. Genet.">
        <title>The high-quality draft genome of peach (Prunus persica) identifies unique patterns of genetic diversity, domestication and genome evolution.</title>
        <authorList>
            <consortium name="International Peach Genome Initiative"/>
            <person name="Verde I."/>
            <person name="Abbott A.G."/>
            <person name="Scalabrin S."/>
            <person name="Jung S."/>
            <person name="Shu S."/>
            <person name="Marroni F."/>
            <person name="Zhebentyayeva T."/>
            <person name="Dettori M.T."/>
            <person name="Grimwood J."/>
            <person name="Cattonaro F."/>
            <person name="Zuccolo A."/>
            <person name="Rossini L."/>
            <person name="Jenkins J."/>
            <person name="Vendramin E."/>
            <person name="Meisel L.A."/>
            <person name="Decroocq V."/>
            <person name="Sosinski B."/>
            <person name="Prochnik S."/>
            <person name="Mitros T."/>
            <person name="Policriti A."/>
            <person name="Cipriani G."/>
            <person name="Dondini L."/>
            <person name="Ficklin S."/>
            <person name="Goodstein D.M."/>
            <person name="Xuan P."/>
            <person name="Del Fabbro C."/>
            <person name="Aramini V."/>
            <person name="Copetti D."/>
            <person name="Gonzalez S."/>
            <person name="Horner D.S."/>
            <person name="Falchi R."/>
            <person name="Lucas S."/>
            <person name="Mica E."/>
            <person name="Maldonado J."/>
            <person name="Lazzari B."/>
            <person name="Bielenberg D."/>
            <person name="Pirona R."/>
            <person name="Miculan M."/>
            <person name="Barakat A."/>
            <person name="Testolin R."/>
            <person name="Stella A."/>
            <person name="Tartarini S."/>
            <person name="Tonutti P."/>
            <person name="Arus P."/>
            <person name="Orellana A."/>
            <person name="Wells C."/>
            <person name="Main D."/>
            <person name="Vizzotto G."/>
            <person name="Silva H."/>
            <person name="Salamini F."/>
            <person name="Schmutz J."/>
            <person name="Morgante M."/>
            <person name="Rokhsar D.S."/>
        </authorList>
    </citation>
    <scope>NUCLEOTIDE SEQUENCE [LARGE SCALE GENOMIC DNA]</scope>
    <source>
        <strain evidence="3">cv. Nemared</strain>
    </source>
</reference>
<evidence type="ECO:0000256" key="1">
    <source>
        <dbReference type="SAM" id="SignalP"/>
    </source>
</evidence>
<dbReference type="EMBL" id="CM007653">
    <property type="protein sequence ID" value="ONI15940.1"/>
    <property type="molecule type" value="Genomic_DNA"/>
</dbReference>
<keyword evidence="1" id="KW-0732">Signal</keyword>
<dbReference type="eggNOG" id="ENOG502SCG1">
    <property type="taxonomic scope" value="Eukaryota"/>
</dbReference>
<evidence type="ECO:0000313" key="2">
    <source>
        <dbReference type="EMBL" id="ONI15940.1"/>
    </source>
</evidence>
<dbReference type="Gramene" id="ONI15940">
    <property type="protein sequence ID" value="ONI15940"/>
    <property type="gene ID" value="PRUPE_3G070100"/>
</dbReference>
<dbReference type="PANTHER" id="PTHR37900">
    <property type="match status" value="1"/>
</dbReference>
<sequence>MSLVHLMLGSLVRLVTALIARPAATITTLLYHSDLLPRNFDSERLRRLVRHEYLLVQENCLFSSLINVLRCFW</sequence>
<dbReference type="AlphaFoldDB" id="A0A251PXT6"/>
<accession>A0A251PXT6</accession>
<dbReference type="Proteomes" id="UP000006882">
    <property type="component" value="Chromosome G3"/>
</dbReference>
<dbReference type="PANTHER" id="PTHR37900:SF5">
    <property type="entry name" value="OS02G0159250 PROTEIN"/>
    <property type="match status" value="1"/>
</dbReference>
<proteinExistence type="predicted"/>
<evidence type="ECO:0000313" key="3">
    <source>
        <dbReference type="Proteomes" id="UP000006882"/>
    </source>
</evidence>
<feature type="chain" id="PRO_5013304372" description="Secreted protein" evidence="1">
    <location>
        <begin position="18"/>
        <end position="73"/>
    </location>
</feature>
<evidence type="ECO:0008006" key="4">
    <source>
        <dbReference type="Google" id="ProtNLM"/>
    </source>
</evidence>
<gene>
    <name evidence="2" type="ORF">PRUPE_3G070100</name>
</gene>
<protein>
    <recommendedName>
        <fullName evidence="4">Secreted protein</fullName>
    </recommendedName>
</protein>
<organism evidence="2 3">
    <name type="scientific">Prunus persica</name>
    <name type="common">Peach</name>
    <name type="synonym">Amygdalus persica</name>
    <dbReference type="NCBI Taxonomy" id="3760"/>
    <lineage>
        <taxon>Eukaryota</taxon>
        <taxon>Viridiplantae</taxon>
        <taxon>Streptophyta</taxon>
        <taxon>Embryophyta</taxon>
        <taxon>Tracheophyta</taxon>
        <taxon>Spermatophyta</taxon>
        <taxon>Magnoliopsida</taxon>
        <taxon>eudicotyledons</taxon>
        <taxon>Gunneridae</taxon>
        <taxon>Pentapetalae</taxon>
        <taxon>rosids</taxon>
        <taxon>fabids</taxon>
        <taxon>Rosales</taxon>
        <taxon>Rosaceae</taxon>
        <taxon>Amygdaloideae</taxon>
        <taxon>Amygdaleae</taxon>
        <taxon>Prunus</taxon>
    </lineage>
</organism>
<keyword evidence="3" id="KW-1185">Reference proteome</keyword>
<feature type="signal peptide" evidence="1">
    <location>
        <begin position="1"/>
        <end position="17"/>
    </location>
</feature>
<name>A0A251PXT6_PRUPE</name>